<evidence type="ECO:0000313" key="3">
    <source>
        <dbReference type="Proteomes" id="UP001221898"/>
    </source>
</evidence>
<accession>A0AAD7SD44</accession>
<feature type="region of interest" description="Disordered" evidence="1">
    <location>
        <begin position="31"/>
        <end position="56"/>
    </location>
</feature>
<gene>
    <name evidence="2" type="ORF">AAFF_G00397800</name>
</gene>
<protein>
    <submittedName>
        <fullName evidence="2">Uncharacterized protein</fullName>
    </submittedName>
</protein>
<organism evidence="2 3">
    <name type="scientific">Aldrovandia affinis</name>
    <dbReference type="NCBI Taxonomy" id="143900"/>
    <lineage>
        <taxon>Eukaryota</taxon>
        <taxon>Metazoa</taxon>
        <taxon>Chordata</taxon>
        <taxon>Craniata</taxon>
        <taxon>Vertebrata</taxon>
        <taxon>Euteleostomi</taxon>
        <taxon>Actinopterygii</taxon>
        <taxon>Neopterygii</taxon>
        <taxon>Teleostei</taxon>
        <taxon>Notacanthiformes</taxon>
        <taxon>Halosauridae</taxon>
        <taxon>Aldrovandia</taxon>
    </lineage>
</organism>
<proteinExistence type="predicted"/>
<comment type="caution">
    <text evidence="2">The sequence shown here is derived from an EMBL/GenBank/DDBJ whole genome shotgun (WGS) entry which is preliminary data.</text>
</comment>
<keyword evidence="3" id="KW-1185">Reference proteome</keyword>
<evidence type="ECO:0000256" key="1">
    <source>
        <dbReference type="SAM" id="MobiDB-lite"/>
    </source>
</evidence>
<dbReference type="Proteomes" id="UP001221898">
    <property type="component" value="Unassembled WGS sequence"/>
</dbReference>
<sequence>MGCERYSKARSCVHEAGEGGRVRKTLMRCSRRPSCPPARLSWPEQESLESRGLPDPSPLSPSLYFCWLTKVSLLYKARQQKDEQ</sequence>
<name>A0AAD7SD44_9TELE</name>
<reference evidence="2" key="1">
    <citation type="journal article" date="2023" name="Science">
        <title>Genome structures resolve the early diversification of teleost fishes.</title>
        <authorList>
            <person name="Parey E."/>
            <person name="Louis A."/>
            <person name="Montfort J."/>
            <person name="Bouchez O."/>
            <person name="Roques C."/>
            <person name="Iampietro C."/>
            <person name="Lluch J."/>
            <person name="Castinel A."/>
            <person name="Donnadieu C."/>
            <person name="Desvignes T."/>
            <person name="Floi Bucao C."/>
            <person name="Jouanno E."/>
            <person name="Wen M."/>
            <person name="Mejri S."/>
            <person name="Dirks R."/>
            <person name="Jansen H."/>
            <person name="Henkel C."/>
            <person name="Chen W.J."/>
            <person name="Zahm M."/>
            <person name="Cabau C."/>
            <person name="Klopp C."/>
            <person name="Thompson A.W."/>
            <person name="Robinson-Rechavi M."/>
            <person name="Braasch I."/>
            <person name="Lecointre G."/>
            <person name="Bobe J."/>
            <person name="Postlethwait J.H."/>
            <person name="Berthelot C."/>
            <person name="Roest Crollius H."/>
            <person name="Guiguen Y."/>
        </authorList>
    </citation>
    <scope>NUCLEOTIDE SEQUENCE</scope>
    <source>
        <strain evidence="2">NC1722</strain>
    </source>
</reference>
<dbReference type="EMBL" id="JAINUG010000077">
    <property type="protein sequence ID" value="KAJ8400397.1"/>
    <property type="molecule type" value="Genomic_DNA"/>
</dbReference>
<dbReference type="AlphaFoldDB" id="A0AAD7SD44"/>
<evidence type="ECO:0000313" key="2">
    <source>
        <dbReference type="EMBL" id="KAJ8400397.1"/>
    </source>
</evidence>